<feature type="chain" id="PRO_5046540145" evidence="3">
    <location>
        <begin position="21"/>
        <end position="353"/>
    </location>
</feature>
<feature type="compositionally biased region" description="Polar residues" evidence="1">
    <location>
        <begin position="276"/>
        <end position="298"/>
    </location>
</feature>
<sequence length="353" mass="36203">MKLITSFSHCLLFLAPATQSARVSGRRGFGVAFLQQELAVLQPRDDPSCLANQHNCGEINQPGLCCGASQYCFVQTDSSVGCCSETDACVPDICKSTGYLCTTTTTSSGTITTQKTCCSRLCPTGSFFCPSASGVGSEDIGCCAYGSTCEGTGGCVGSAVATITGTSATPDITPVNCATDQRPCANDPNGCCPASADCSVSSNGDVFCVITLSDGPTSSASSSVPSPSASPSLSSLSGGAKAGLAIGLIAATGMLSFVGYVLWQKYRDRRAHFSEGTMSETEQDDTTTMSANRPQNIYTGPDASVGPWTYTGPDAGVGLLRTTNARGVVGNPQHPGEIMEPVEIDSGVQESPR</sequence>
<keyword evidence="2" id="KW-0812">Transmembrane</keyword>
<feature type="signal peptide" evidence="3">
    <location>
        <begin position="1"/>
        <end position="20"/>
    </location>
</feature>
<feature type="transmembrane region" description="Helical" evidence="2">
    <location>
        <begin position="242"/>
        <end position="263"/>
    </location>
</feature>
<protein>
    <submittedName>
        <fullName evidence="4">Uncharacterized protein</fullName>
    </submittedName>
</protein>
<evidence type="ECO:0000313" key="5">
    <source>
        <dbReference type="Proteomes" id="UP001583280"/>
    </source>
</evidence>
<feature type="region of interest" description="Disordered" evidence="1">
    <location>
        <begin position="275"/>
        <end position="305"/>
    </location>
</feature>
<dbReference type="EMBL" id="JAWDJO010000082">
    <property type="protein sequence ID" value="KAL1894964.1"/>
    <property type="molecule type" value="Genomic_DNA"/>
</dbReference>
<keyword evidence="3" id="KW-0732">Signal</keyword>
<feature type="region of interest" description="Disordered" evidence="1">
    <location>
        <begin position="330"/>
        <end position="353"/>
    </location>
</feature>
<keyword evidence="2" id="KW-0472">Membrane</keyword>
<comment type="caution">
    <text evidence="4">The sequence shown here is derived from an EMBL/GenBank/DDBJ whole genome shotgun (WGS) entry which is preliminary data.</text>
</comment>
<gene>
    <name evidence="4" type="ORF">Cpir12675_003458</name>
</gene>
<organism evidence="4 5">
    <name type="scientific">Ceratocystis pirilliformis</name>
    <dbReference type="NCBI Taxonomy" id="259994"/>
    <lineage>
        <taxon>Eukaryota</taxon>
        <taxon>Fungi</taxon>
        <taxon>Dikarya</taxon>
        <taxon>Ascomycota</taxon>
        <taxon>Pezizomycotina</taxon>
        <taxon>Sordariomycetes</taxon>
        <taxon>Hypocreomycetidae</taxon>
        <taxon>Microascales</taxon>
        <taxon>Ceratocystidaceae</taxon>
        <taxon>Ceratocystis</taxon>
    </lineage>
</organism>
<evidence type="ECO:0000256" key="1">
    <source>
        <dbReference type="SAM" id="MobiDB-lite"/>
    </source>
</evidence>
<name>A0ABR3Z624_9PEZI</name>
<accession>A0ABR3Z624</accession>
<keyword evidence="2" id="KW-1133">Transmembrane helix</keyword>
<dbReference type="Proteomes" id="UP001583280">
    <property type="component" value="Unassembled WGS sequence"/>
</dbReference>
<evidence type="ECO:0000313" key="4">
    <source>
        <dbReference type="EMBL" id="KAL1894964.1"/>
    </source>
</evidence>
<proteinExistence type="predicted"/>
<evidence type="ECO:0000256" key="2">
    <source>
        <dbReference type="SAM" id="Phobius"/>
    </source>
</evidence>
<reference evidence="4 5" key="1">
    <citation type="journal article" date="2024" name="IMA Fungus">
        <title>IMA Genome - F19 : A genome assembly and annotation guide to empower mycologists, including annotated draft genome sequences of Ceratocystis pirilliformis, Diaporthe australafricana, Fusarium ophioides, Paecilomyces lecythidis, and Sporothrix stenoceras.</title>
        <authorList>
            <person name="Aylward J."/>
            <person name="Wilson A.M."/>
            <person name="Visagie C.M."/>
            <person name="Spraker J."/>
            <person name="Barnes I."/>
            <person name="Buitendag C."/>
            <person name="Ceriani C."/>
            <person name="Del Mar Angel L."/>
            <person name="du Plessis D."/>
            <person name="Fuchs T."/>
            <person name="Gasser K."/>
            <person name="Kramer D."/>
            <person name="Li W."/>
            <person name="Munsamy K."/>
            <person name="Piso A."/>
            <person name="Price J.L."/>
            <person name="Sonnekus B."/>
            <person name="Thomas C."/>
            <person name="van der Nest A."/>
            <person name="van Dijk A."/>
            <person name="van Heerden A."/>
            <person name="van Vuuren N."/>
            <person name="Yilmaz N."/>
            <person name="Duong T.A."/>
            <person name="van der Merwe N.A."/>
            <person name="Wingfield M.J."/>
            <person name="Wingfield B.D."/>
        </authorList>
    </citation>
    <scope>NUCLEOTIDE SEQUENCE [LARGE SCALE GENOMIC DNA]</scope>
    <source>
        <strain evidence="4 5">CMW 12675</strain>
    </source>
</reference>
<keyword evidence="5" id="KW-1185">Reference proteome</keyword>
<evidence type="ECO:0000256" key="3">
    <source>
        <dbReference type="SAM" id="SignalP"/>
    </source>
</evidence>